<dbReference type="OrthoDB" id="9785276at2"/>
<dbReference type="RefSeq" id="WP_098464440.1">
    <property type="nucleotide sequence ID" value="NZ_PDJJ01000001.1"/>
</dbReference>
<protein>
    <submittedName>
        <fullName evidence="8">Choline dehydrogenase-like flavoprotein</fullName>
    </submittedName>
</protein>
<dbReference type="InterPro" id="IPR036188">
    <property type="entry name" value="FAD/NAD-bd_sf"/>
</dbReference>
<name>A0A2A9EZM8_9MICO</name>
<keyword evidence="5" id="KW-0560">Oxidoreductase</keyword>
<feature type="domain" description="Glucose-methanol-choline oxidoreductase C-terminal" evidence="7">
    <location>
        <begin position="386"/>
        <end position="508"/>
    </location>
</feature>
<dbReference type="InterPro" id="IPR007867">
    <property type="entry name" value="GMC_OxRtase_C"/>
</dbReference>
<evidence type="ECO:0000313" key="9">
    <source>
        <dbReference type="Proteomes" id="UP000224130"/>
    </source>
</evidence>
<organism evidence="8 9">
    <name type="scientific">Isoptericola jiangsuensis</name>
    <dbReference type="NCBI Taxonomy" id="548579"/>
    <lineage>
        <taxon>Bacteria</taxon>
        <taxon>Bacillati</taxon>
        <taxon>Actinomycetota</taxon>
        <taxon>Actinomycetes</taxon>
        <taxon>Micrococcales</taxon>
        <taxon>Promicromonosporaceae</taxon>
        <taxon>Isoptericola</taxon>
    </lineage>
</organism>
<comment type="caution">
    <text evidence="8">The sequence shown here is derived from an EMBL/GenBank/DDBJ whole genome shotgun (WGS) entry which is preliminary data.</text>
</comment>
<evidence type="ECO:0000256" key="4">
    <source>
        <dbReference type="ARBA" id="ARBA00022827"/>
    </source>
</evidence>
<reference evidence="8 9" key="1">
    <citation type="submission" date="2017-10" db="EMBL/GenBank/DDBJ databases">
        <title>Sequencing the genomes of 1000 actinobacteria strains.</title>
        <authorList>
            <person name="Klenk H.-P."/>
        </authorList>
    </citation>
    <scope>NUCLEOTIDE SEQUENCE [LARGE SCALE GENOMIC DNA]</scope>
    <source>
        <strain evidence="8 9">DSM 21863</strain>
    </source>
</reference>
<gene>
    <name evidence="8" type="ORF">ATJ88_2922</name>
</gene>
<evidence type="ECO:0000313" key="8">
    <source>
        <dbReference type="EMBL" id="PFG44203.1"/>
    </source>
</evidence>
<dbReference type="PANTHER" id="PTHR42784">
    <property type="entry name" value="PYRANOSE 2-OXIDASE"/>
    <property type="match status" value="1"/>
</dbReference>
<dbReference type="AlphaFoldDB" id="A0A2A9EZM8"/>
<dbReference type="SUPFAM" id="SSF51905">
    <property type="entry name" value="FAD/NAD(P)-binding domain"/>
    <property type="match status" value="2"/>
</dbReference>
<evidence type="ECO:0000256" key="3">
    <source>
        <dbReference type="ARBA" id="ARBA00022630"/>
    </source>
</evidence>
<dbReference type="PANTHER" id="PTHR42784:SF1">
    <property type="entry name" value="PYRANOSE 2-OXIDASE"/>
    <property type="match status" value="1"/>
</dbReference>
<sequence length="522" mass="56220">MLVTSDAELPDLSRTDVCVVGGGAAGIALATELAGSGLRVVVLEEGGPTADTAQREAYEVAPGAPPTLGTAGGRRLFLGGNSNHWYGNCRPLDREDFAARPWIPGSGWPITRDDLDPHYRRAQELCGLGDLRTYEPDRVAQALARRHGPALLDSATLETRIEQTTPEFSLAVLHARTLRRSRDVVVLLGVHVTGLERGRCGGVRRVRAVRASGETLTVTARRYVLAAGGIENAKILLASPGVPDGATRDNVGRYFQEHWYYVFDALLPDRDNLRLYHVGRGRHVDELGDRRQRIDGAHVWAQLVLAADVLAEHRLPGLAVWFQDGGAPAALRALKHAPRRPGPLLAAAAGVARRPGHVAGYGARRLLRHPNPSRRLAMIAQIEQVPDPASRLRLTDARDPWGRPHVALDTRLDATQRADHATALRLAGRALGVDGDALASSMQDKYAAGDLGFYFHHTGTTRMGRDPAGSVVDRHCRVHGTDNLYVVGSSVFPTSGTAEPTLTVVALAARLADHLVSLGRVG</sequence>
<evidence type="ECO:0000256" key="1">
    <source>
        <dbReference type="ARBA" id="ARBA00001974"/>
    </source>
</evidence>
<feature type="domain" description="FAD dependent oxidoreductase" evidence="6">
    <location>
        <begin position="16"/>
        <end position="229"/>
    </location>
</feature>
<comment type="cofactor">
    <cofactor evidence="1">
        <name>FAD</name>
        <dbReference type="ChEBI" id="CHEBI:57692"/>
    </cofactor>
</comment>
<evidence type="ECO:0000259" key="6">
    <source>
        <dbReference type="Pfam" id="PF01266"/>
    </source>
</evidence>
<evidence type="ECO:0000256" key="5">
    <source>
        <dbReference type="ARBA" id="ARBA00023002"/>
    </source>
</evidence>
<dbReference type="Pfam" id="PF05199">
    <property type="entry name" value="GMC_oxred_C"/>
    <property type="match status" value="1"/>
</dbReference>
<dbReference type="InterPro" id="IPR051473">
    <property type="entry name" value="P2Ox-like"/>
</dbReference>
<evidence type="ECO:0000256" key="2">
    <source>
        <dbReference type="ARBA" id="ARBA00010790"/>
    </source>
</evidence>
<dbReference type="InterPro" id="IPR006076">
    <property type="entry name" value="FAD-dep_OxRdtase"/>
</dbReference>
<keyword evidence="4" id="KW-0274">FAD</keyword>
<evidence type="ECO:0000259" key="7">
    <source>
        <dbReference type="Pfam" id="PF05199"/>
    </source>
</evidence>
<proteinExistence type="inferred from homology"/>
<dbReference type="EMBL" id="PDJJ01000001">
    <property type="protein sequence ID" value="PFG44203.1"/>
    <property type="molecule type" value="Genomic_DNA"/>
</dbReference>
<dbReference type="Proteomes" id="UP000224130">
    <property type="component" value="Unassembled WGS sequence"/>
</dbReference>
<accession>A0A2A9EZM8</accession>
<comment type="similarity">
    <text evidence="2">Belongs to the GMC oxidoreductase family.</text>
</comment>
<dbReference type="Gene3D" id="3.50.50.60">
    <property type="entry name" value="FAD/NAD(P)-binding domain"/>
    <property type="match status" value="2"/>
</dbReference>
<dbReference type="Pfam" id="PF01266">
    <property type="entry name" value="DAO"/>
    <property type="match status" value="1"/>
</dbReference>
<keyword evidence="9" id="KW-1185">Reference proteome</keyword>
<keyword evidence="3" id="KW-0285">Flavoprotein</keyword>
<dbReference type="GO" id="GO:0016614">
    <property type="term" value="F:oxidoreductase activity, acting on CH-OH group of donors"/>
    <property type="evidence" value="ECO:0007669"/>
    <property type="project" value="InterPro"/>
</dbReference>